<sequence length="313" mass="35193">MGMLGRAYLEPIVHAASDIMEIYEWYKVNPNPPPHQLPEVEAEITQELQDMASALAGQTYYDDETSSGLQRMNFYYRTIANDVTQDTRRLTWRTKDFILHDVTNGVYISVEGSFSGSGHPATATLAVSLKIQTRYHTNSISLGGWNYTYGELLPEKIFDEDNGLWAVPSPQIRAIFAPLYQEQGSFKGAHYVTAAEEANGALPFHGFNFVLVLQPYDAVSSCNDDNLGTQVFMVPCNLLEMLYAFVFSQEYGVSQYERYPVSFLQRYTDIMSGASALFNVARRVQIRDGVVSNWVGNLGTVYANTPTTELYRT</sequence>
<proteinExistence type="predicted"/>
<dbReference type="EMBL" id="JDSS02000019">
    <property type="protein sequence ID" value="KFB68926.1"/>
    <property type="molecule type" value="Genomic_DNA"/>
</dbReference>
<protein>
    <submittedName>
        <fullName evidence="1">Uncharacterized protein</fullName>
    </submittedName>
</protein>
<accession>A0A084Y2I2</accession>
<gene>
    <name evidence="1" type="ORF">CAPSK01_001781</name>
</gene>
<dbReference type="RefSeq" id="WP_273703316.1">
    <property type="nucleotide sequence ID" value="NZ_JDSS02000019.1"/>
</dbReference>
<dbReference type="Proteomes" id="UP000019812">
    <property type="component" value="Unassembled WGS sequence"/>
</dbReference>
<dbReference type="AlphaFoldDB" id="A0A084Y2I2"/>
<comment type="caution">
    <text evidence="1">The sequence shown here is derived from an EMBL/GenBank/DDBJ whole genome shotgun (WGS) entry which is preliminary data.</text>
</comment>
<evidence type="ECO:0000313" key="2">
    <source>
        <dbReference type="Proteomes" id="UP000019812"/>
    </source>
</evidence>
<organism evidence="1 2">
    <name type="scientific">Candidatus Accumulibacter vicinus</name>
    <dbReference type="NCBI Taxonomy" id="2954382"/>
    <lineage>
        <taxon>Bacteria</taxon>
        <taxon>Pseudomonadati</taxon>
        <taxon>Pseudomonadota</taxon>
        <taxon>Betaproteobacteria</taxon>
        <taxon>Candidatus Accumulibacter</taxon>
    </lineage>
</organism>
<name>A0A084Y2I2_9PROT</name>
<dbReference type="STRING" id="1457154.CAPSK01_001781"/>
<evidence type="ECO:0000313" key="1">
    <source>
        <dbReference type="EMBL" id="KFB68926.1"/>
    </source>
</evidence>
<reference evidence="1 2" key="1">
    <citation type="submission" date="2014-07" db="EMBL/GenBank/DDBJ databases">
        <title>Expanding our view of genomic diversity in Candidatus Accumulibacter clades.</title>
        <authorList>
            <person name="Skennerton C.T."/>
            <person name="Barr J.J."/>
            <person name="Slater F.R."/>
            <person name="Bond P.L."/>
            <person name="Tyson G.W."/>
        </authorList>
    </citation>
    <scope>NUCLEOTIDE SEQUENCE [LARGE SCALE GENOMIC DNA]</scope>
    <source>
        <strain evidence="2">SK-01</strain>
    </source>
</reference>